<name>A0A6M3KTJ8_9ZZZZ</name>
<reference evidence="1" key="1">
    <citation type="submission" date="2020-03" db="EMBL/GenBank/DDBJ databases">
        <title>The deep terrestrial virosphere.</title>
        <authorList>
            <person name="Holmfeldt K."/>
            <person name="Nilsson E."/>
            <person name="Simone D."/>
            <person name="Lopez-Fernandez M."/>
            <person name="Wu X."/>
            <person name="de Brujin I."/>
            <person name="Lundin D."/>
            <person name="Andersson A."/>
            <person name="Bertilsson S."/>
            <person name="Dopson M."/>
        </authorList>
    </citation>
    <scope>NUCLEOTIDE SEQUENCE</scope>
    <source>
        <strain evidence="1">MM415B02230</strain>
    </source>
</reference>
<dbReference type="AlphaFoldDB" id="A0A6M3KTJ8"/>
<protein>
    <submittedName>
        <fullName evidence="1">Uncharacterized protein</fullName>
    </submittedName>
</protein>
<sequence>MRLKYIPLEALEVEEVTLIKKFENVDDLYYMYTCRVCSNCGEYLGMFRIGDVVCVKCWNCKEFNMVK</sequence>
<gene>
    <name evidence="1" type="ORF">MM415B02230_0013</name>
</gene>
<accession>A0A6M3KTJ8</accession>
<evidence type="ECO:0000313" key="1">
    <source>
        <dbReference type="EMBL" id="QJA85359.1"/>
    </source>
</evidence>
<proteinExistence type="predicted"/>
<dbReference type="EMBL" id="MT142569">
    <property type="protein sequence ID" value="QJA85359.1"/>
    <property type="molecule type" value="Genomic_DNA"/>
</dbReference>
<organism evidence="1">
    <name type="scientific">viral metagenome</name>
    <dbReference type="NCBI Taxonomy" id="1070528"/>
    <lineage>
        <taxon>unclassified sequences</taxon>
        <taxon>metagenomes</taxon>
        <taxon>organismal metagenomes</taxon>
    </lineage>
</organism>